<dbReference type="EMBL" id="JAOTPV010000018">
    <property type="protein sequence ID" value="KAJ4473027.1"/>
    <property type="molecule type" value="Genomic_DNA"/>
</dbReference>
<evidence type="ECO:0000313" key="1">
    <source>
        <dbReference type="EMBL" id="KAJ4473027.1"/>
    </source>
</evidence>
<evidence type="ECO:0000313" key="2">
    <source>
        <dbReference type="Proteomes" id="UP001150266"/>
    </source>
</evidence>
<sequence length="357" mass="41236">MKTSMFIEGLYFANLYLSDHLCFSSSLARRIKLISIKILPEQILETTTFIRFKSHKRQAHLSEYFPELVSSFQSASNEKAPAAYVLTLIATLFSRTQLSSLFRTERMVHSFTMLLTFLAVGTVAVIVAPVREEDSVSSSTDCNSTLPYSLPSLPSYHPQAGTFGSQDLACQAIRITKLPYSQYVAFVKAHMVFLTEKGEWQEWETDETMLQKNPQDSQLQTKIKEWAVKIRERGEHLLRKIEKEDVRFAGLYVWYHISNLDKIDQLKFTLIVLLGKPPLDKESETTFQSFEGSIQRLDLSLPWDILEEIENKEDQKNTAIVIQNWMWIDNVEKTGFLKNIAHIKRTAKKRLPFEYFA</sequence>
<dbReference type="OrthoDB" id="10385444at2759"/>
<name>A0A9W9A563_9AGAR</name>
<proteinExistence type="predicted"/>
<accession>A0A9W9A563</accession>
<organism evidence="1 2">
    <name type="scientific">Lentinula aciculospora</name>
    <dbReference type="NCBI Taxonomy" id="153920"/>
    <lineage>
        <taxon>Eukaryota</taxon>
        <taxon>Fungi</taxon>
        <taxon>Dikarya</taxon>
        <taxon>Basidiomycota</taxon>
        <taxon>Agaricomycotina</taxon>
        <taxon>Agaricomycetes</taxon>
        <taxon>Agaricomycetidae</taxon>
        <taxon>Agaricales</taxon>
        <taxon>Marasmiineae</taxon>
        <taxon>Omphalotaceae</taxon>
        <taxon>Lentinula</taxon>
    </lineage>
</organism>
<dbReference type="AlphaFoldDB" id="A0A9W9A563"/>
<keyword evidence="2" id="KW-1185">Reference proteome</keyword>
<dbReference type="Proteomes" id="UP001150266">
    <property type="component" value="Unassembled WGS sequence"/>
</dbReference>
<reference evidence="1" key="1">
    <citation type="submission" date="2022-08" db="EMBL/GenBank/DDBJ databases">
        <title>A Global Phylogenomic Analysis of the Shiitake Genus Lentinula.</title>
        <authorList>
            <consortium name="DOE Joint Genome Institute"/>
            <person name="Sierra-Patev S."/>
            <person name="Min B."/>
            <person name="Naranjo-Ortiz M."/>
            <person name="Looney B."/>
            <person name="Konkel Z."/>
            <person name="Slot J.C."/>
            <person name="Sakamoto Y."/>
            <person name="Steenwyk J.L."/>
            <person name="Rokas A."/>
            <person name="Carro J."/>
            <person name="Camarero S."/>
            <person name="Ferreira P."/>
            <person name="Molpeceres G."/>
            <person name="Ruiz-Duenas F.J."/>
            <person name="Serrano A."/>
            <person name="Henrissat B."/>
            <person name="Drula E."/>
            <person name="Hughes K.W."/>
            <person name="Mata J.L."/>
            <person name="Ishikawa N.K."/>
            <person name="Vargas-Isla R."/>
            <person name="Ushijima S."/>
            <person name="Smith C.A."/>
            <person name="Ahrendt S."/>
            <person name="Andreopoulos W."/>
            <person name="He G."/>
            <person name="Labutti K."/>
            <person name="Lipzen A."/>
            <person name="Ng V."/>
            <person name="Riley R."/>
            <person name="Sandor L."/>
            <person name="Barry K."/>
            <person name="Martinez A.T."/>
            <person name="Xiao Y."/>
            <person name="Gibbons J.G."/>
            <person name="Terashima K."/>
            <person name="Grigoriev I.V."/>
            <person name="Hibbett D.S."/>
        </authorList>
    </citation>
    <scope>NUCLEOTIDE SEQUENCE</scope>
    <source>
        <strain evidence="1">JLM2183</strain>
    </source>
</reference>
<comment type="caution">
    <text evidence="1">The sequence shown here is derived from an EMBL/GenBank/DDBJ whole genome shotgun (WGS) entry which is preliminary data.</text>
</comment>
<protein>
    <submittedName>
        <fullName evidence="1">Uncharacterized protein</fullName>
    </submittedName>
</protein>
<gene>
    <name evidence="1" type="ORF">J3R30DRAFT_754773</name>
</gene>